<feature type="compositionally biased region" description="Low complexity" evidence="1">
    <location>
        <begin position="103"/>
        <end position="116"/>
    </location>
</feature>
<feature type="chain" id="PRO_5043765776" evidence="3">
    <location>
        <begin position="20"/>
        <end position="160"/>
    </location>
</feature>
<keyword evidence="5" id="KW-1185">Reference proteome</keyword>
<keyword evidence="3" id="KW-0732">Signal</keyword>
<dbReference type="AlphaFoldDB" id="A0AAW0G7Q6"/>
<feature type="region of interest" description="Disordered" evidence="1">
    <location>
        <begin position="85"/>
        <end position="160"/>
    </location>
</feature>
<evidence type="ECO:0000256" key="1">
    <source>
        <dbReference type="SAM" id="MobiDB-lite"/>
    </source>
</evidence>
<keyword evidence="2" id="KW-0472">Membrane</keyword>
<keyword evidence="2" id="KW-1133">Transmembrane helix</keyword>
<reference evidence="4 5" key="1">
    <citation type="submission" date="2022-09" db="EMBL/GenBank/DDBJ databases">
        <authorList>
            <person name="Palmer J.M."/>
        </authorList>
    </citation>
    <scope>NUCLEOTIDE SEQUENCE [LARGE SCALE GENOMIC DNA]</scope>
    <source>
        <strain evidence="4 5">DSM 7382</strain>
    </source>
</reference>
<feature type="transmembrane region" description="Helical" evidence="2">
    <location>
        <begin position="35"/>
        <end position="57"/>
    </location>
</feature>
<name>A0AAW0G7Q6_9APHY</name>
<evidence type="ECO:0000313" key="4">
    <source>
        <dbReference type="EMBL" id="KAK7686319.1"/>
    </source>
</evidence>
<organism evidence="4 5">
    <name type="scientific">Cerrena zonata</name>
    <dbReference type="NCBI Taxonomy" id="2478898"/>
    <lineage>
        <taxon>Eukaryota</taxon>
        <taxon>Fungi</taxon>
        <taxon>Dikarya</taxon>
        <taxon>Basidiomycota</taxon>
        <taxon>Agaricomycotina</taxon>
        <taxon>Agaricomycetes</taxon>
        <taxon>Polyporales</taxon>
        <taxon>Cerrenaceae</taxon>
        <taxon>Cerrena</taxon>
    </lineage>
</organism>
<feature type="signal peptide" evidence="3">
    <location>
        <begin position="1"/>
        <end position="19"/>
    </location>
</feature>
<dbReference type="EMBL" id="JASBNA010000017">
    <property type="protein sequence ID" value="KAK7686319.1"/>
    <property type="molecule type" value="Genomic_DNA"/>
</dbReference>
<evidence type="ECO:0000256" key="3">
    <source>
        <dbReference type="SAM" id="SignalP"/>
    </source>
</evidence>
<sequence>MLSKSLLTILATFANLAAAQTIRRRPRHSLAGRVIAGIVVAIVCGLLLLMLCCVCCVRRRRRGQGVLPGPNGGYGRFNVPFAGVPHQATGPGSNTAAGGYREYNAPQQAGYQQPQGGVPPPYPASKEQNAQSGGFAPPPGPPPAAHINDNSRFGWFKDNN</sequence>
<proteinExistence type="predicted"/>
<dbReference type="Proteomes" id="UP001385951">
    <property type="component" value="Unassembled WGS sequence"/>
</dbReference>
<evidence type="ECO:0000256" key="2">
    <source>
        <dbReference type="SAM" id="Phobius"/>
    </source>
</evidence>
<gene>
    <name evidence="4" type="ORF">QCA50_010543</name>
</gene>
<evidence type="ECO:0000313" key="5">
    <source>
        <dbReference type="Proteomes" id="UP001385951"/>
    </source>
</evidence>
<accession>A0AAW0G7Q6</accession>
<comment type="caution">
    <text evidence="4">The sequence shown here is derived from an EMBL/GenBank/DDBJ whole genome shotgun (WGS) entry which is preliminary data.</text>
</comment>
<protein>
    <submittedName>
        <fullName evidence="4">Uncharacterized protein</fullName>
    </submittedName>
</protein>
<keyword evidence="2" id="KW-0812">Transmembrane</keyword>